<organism evidence="2 3">
    <name type="scientific">Paenibacillus glycanilyticus</name>
    <dbReference type="NCBI Taxonomy" id="126569"/>
    <lineage>
        <taxon>Bacteria</taxon>
        <taxon>Bacillati</taxon>
        <taxon>Bacillota</taxon>
        <taxon>Bacilli</taxon>
        <taxon>Bacillales</taxon>
        <taxon>Paenibacillaceae</taxon>
        <taxon>Paenibacillus</taxon>
    </lineage>
</organism>
<dbReference type="Gene3D" id="3.40.630.30">
    <property type="match status" value="1"/>
</dbReference>
<dbReference type="Pfam" id="PF08445">
    <property type="entry name" value="FR47"/>
    <property type="match status" value="1"/>
</dbReference>
<comment type="caution">
    <text evidence="2">The sequence shown here is derived from an EMBL/GenBank/DDBJ whole genome shotgun (WGS) entry which is preliminary data.</text>
</comment>
<dbReference type="EMBL" id="BSSQ01000016">
    <property type="protein sequence ID" value="GLX69972.1"/>
    <property type="molecule type" value="Genomic_DNA"/>
</dbReference>
<accession>A0ABQ6GH03</accession>
<dbReference type="SUPFAM" id="SSF55729">
    <property type="entry name" value="Acyl-CoA N-acyltransferases (Nat)"/>
    <property type="match status" value="1"/>
</dbReference>
<name>A0ABQ6GH03_9BACL</name>
<evidence type="ECO:0000313" key="2">
    <source>
        <dbReference type="EMBL" id="GLX69972.1"/>
    </source>
</evidence>
<protein>
    <submittedName>
        <fullName evidence="2">N-acetyltransferase</fullName>
    </submittedName>
</protein>
<proteinExistence type="predicted"/>
<dbReference type="InterPro" id="IPR000182">
    <property type="entry name" value="GNAT_dom"/>
</dbReference>
<dbReference type="PROSITE" id="PS51186">
    <property type="entry name" value="GNAT"/>
    <property type="match status" value="1"/>
</dbReference>
<dbReference type="InterPro" id="IPR013653">
    <property type="entry name" value="GCN5-like_dom"/>
</dbReference>
<gene>
    <name evidence="2" type="ORF">MU1_43180</name>
</gene>
<dbReference type="InterPro" id="IPR016181">
    <property type="entry name" value="Acyl_CoA_acyltransferase"/>
</dbReference>
<reference evidence="2 3" key="1">
    <citation type="submission" date="2023-03" db="EMBL/GenBank/DDBJ databases">
        <title>Draft genome sequence of the bacteria which degrade cell wall of Tricholomamatutake.</title>
        <authorList>
            <person name="Konishi Y."/>
            <person name="Fukuta Y."/>
            <person name="Shirasaka N."/>
        </authorList>
    </citation>
    <scope>NUCLEOTIDE SEQUENCE [LARGE SCALE GENOMIC DNA]</scope>
    <source>
        <strain evidence="3">mu1</strain>
    </source>
</reference>
<evidence type="ECO:0000259" key="1">
    <source>
        <dbReference type="PROSITE" id="PS51186"/>
    </source>
</evidence>
<sequence length="272" mass="30446">MWEKLQPGEIAFEALRSPKFIADEVKMNLLHRICEMSQSVCYSYAGGAAIFAGSPGHNAWLWMEEGIREDERQLMLKGLVKLAGHTLRGITAEPRHAKLFAELYAMRYRMRPEYKMGMEAYYCPSIVYPSAVEGTLRQTVSSDAPLIAEFMAGFAESAYGYKVHPASQIPSAENTIATGNLYIWTVNEIPVSMAHIAHRSPRHARINYVYTPSYLRKRGYASATVAACCGLIVRENRVPMLYADLTNPDSNKVYQNIGFVESGKVADVKFVS</sequence>
<feature type="domain" description="N-acetyltransferase" evidence="1">
    <location>
        <begin position="134"/>
        <end position="272"/>
    </location>
</feature>
<dbReference type="Proteomes" id="UP001157114">
    <property type="component" value="Unassembled WGS sequence"/>
</dbReference>
<evidence type="ECO:0000313" key="3">
    <source>
        <dbReference type="Proteomes" id="UP001157114"/>
    </source>
</evidence>
<keyword evidence="3" id="KW-1185">Reference proteome</keyword>